<proteinExistence type="predicted"/>
<protein>
    <submittedName>
        <fullName evidence="2">Uncharacterized protein</fullName>
    </submittedName>
</protein>
<gene>
    <name evidence="2" type="ORF">QR79_24775</name>
</gene>
<feature type="region of interest" description="Disordered" evidence="1">
    <location>
        <begin position="1"/>
        <end position="27"/>
    </location>
</feature>
<sequence>MLGVSSTRVGPRQFGIAPPDGAGGRAAEKSIRSWASAAGARASCGRQAAKATPTASAATALRLSEVTRAVVRAWRRRPCGLEWQPSRAVSQRMVSAPASGTSRPASSAQGAGSG</sequence>
<evidence type="ECO:0000313" key="2">
    <source>
        <dbReference type="EMBL" id="KMO15038.1"/>
    </source>
</evidence>
<evidence type="ECO:0000256" key="1">
    <source>
        <dbReference type="SAM" id="MobiDB-lite"/>
    </source>
</evidence>
<reference evidence="2 3" key="1">
    <citation type="submission" date="2014-11" db="EMBL/GenBank/DDBJ databases">
        <title>Comparative genomics of Methylobacterium species.</title>
        <authorList>
            <person name="Chaudhry V."/>
            <person name="Patil P.B."/>
        </authorList>
    </citation>
    <scope>NUCLEOTIDE SEQUENCE [LARGE SCALE GENOMIC DNA]</scope>
    <source>
        <strain evidence="2 3">SE3.6</strain>
    </source>
</reference>
<dbReference type="Proteomes" id="UP000036471">
    <property type="component" value="Unassembled WGS sequence"/>
</dbReference>
<name>A0ABR5GXX1_9HYPH</name>
<evidence type="ECO:0000313" key="3">
    <source>
        <dbReference type="Proteomes" id="UP000036471"/>
    </source>
</evidence>
<keyword evidence="3" id="KW-1185">Reference proteome</keyword>
<organism evidence="2 3">
    <name type="scientific">Methylobacterium indicum</name>
    <dbReference type="NCBI Taxonomy" id="1775910"/>
    <lineage>
        <taxon>Bacteria</taxon>
        <taxon>Pseudomonadati</taxon>
        <taxon>Pseudomonadota</taxon>
        <taxon>Alphaproteobacteria</taxon>
        <taxon>Hyphomicrobiales</taxon>
        <taxon>Methylobacteriaceae</taxon>
        <taxon>Methylobacterium</taxon>
    </lineage>
</organism>
<feature type="region of interest" description="Disordered" evidence="1">
    <location>
        <begin position="88"/>
        <end position="114"/>
    </location>
</feature>
<accession>A0ABR5GXX1</accession>
<dbReference type="EMBL" id="JTHG01000279">
    <property type="protein sequence ID" value="KMO15038.1"/>
    <property type="molecule type" value="Genomic_DNA"/>
</dbReference>
<comment type="caution">
    <text evidence="2">The sequence shown here is derived from an EMBL/GenBank/DDBJ whole genome shotgun (WGS) entry which is preliminary data.</text>
</comment>